<dbReference type="Gene3D" id="3.30.70.270">
    <property type="match status" value="1"/>
</dbReference>
<dbReference type="AlphaFoldDB" id="A0A7K8NK60"/>
<dbReference type="EC" id="3.1.26.4" evidence="2"/>
<sequence>CVPLEEQSQQLFAFEWESPTTGRKMQLHWTVLPQGFKNSPTIFGYVLAKELELWHSKKDTTTLLQYVHDILLGADMIEECRETSISLLNFWGTAGYRVSQKKVQIIKESVTYLGFEIS</sequence>
<dbReference type="InterPro" id="IPR043502">
    <property type="entry name" value="DNA/RNA_pol_sf"/>
</dbReference>
<dbReference type="Pfam" id="PF00078">
    <property type="entry name" value="RVT_1"/>
    <property type="match status" value="1"/>
</dbReference>
<evidence type="ECO:0000256" key="2">
    <source>
        <dbReference type="ARBA" id="ARBA00012180"/>
    </source>
</evidence>
<gene>
    <name evidence="4" type="primary">Ervk8</name>
    <name evidence="4" type="ORF">CASCAS_R15183</name>
</gene>
<dbReference type="PROSITE" id="PS50878">
    <property type="entry name" value="RT_POL"/>
    <property type="match status" value="1"/>
</dbReference>
<organism evidence="4 5">
    <name type="scientific">Casuarius casuarius</name>
    <name type="common">Southern cassowary</name>
    <name type="synonym">Struthio casuarius</name>
    <dbReference type="NCBI Taxonomy" id="8787"/>
    <lineage>
        <taxon>Eukaryota</taxon>
        <taxon>Metazoa</taxon>
        <taxon>Chordata</taxon>
        <taxon>Craniata</taxon>
        <taxon>Vertebrata</taxon>
        <taxon>Euteleostomi</taxon>
        <taxon>Archelosauria</taxon>
        <taxon>Archosauria</taxon>
        <taxon>Dinosauria</taxon>
        <taxon>Saurischia</taxon>
        <taxon>Theropoda</taxon>
        <taxon>Coelurosauria</taxon>
        <taxon>Aves</taxon>
        <taxon>Palaeognathae</taxon>
        <taxon>Casuariiformes</taxon>
        <taxon>Casuariidae</taxon>
        <taxon>Casuarius</taxon>
    </lineage>
</organism>
<comment type="similarity">
    <text evidence="1">Belongs to the beta type-B retroviral polymerase family. HERV class-II K(HML-2) pol subfamily.</text>
</comment>
<keyword evidence="5" id="KW-1185">Reference proteome</keyword>
<reference evidence="4 5" key="1">
    <citation type="submission" date="2019-09" db="EMBL/GenBank/DDBJ databases">
        <title>Bird 10,000 Genomes (B10K) Project - Family phase.</title>
        <authorList>
            <person name="Zhang G."/>
        </authorList>
    </citation>
    <scope>NUCLEOTIDE SEQUENCE [LARGE SCALE GENOMIC DNA]</scope>
    <source>
        <strain evidence="4">B10K-LSUMZ-50683</strain>
        <tissue evidence="4">Muscle</tissue>
    </source>
</reference>
<accession>A0A7K8NK60</accession>
<feature type="non-terminal residue" evidence="4">
    <location>
        <position position="118"/>
    </location>
</feature>
<dbReference type="EMBL" id="VWPT01000170">
    <property type="protein sequence ID" value="NXE53689.1"/>
    <property type="molecule type" value="Genomic_DNA"/>
</dbReference>
<dbReference type="PANTHER" id="PTHR33064">
    <property type="entry name" value="POL PROTEIN"/>
    <property type="match status" value="1"/>
</dbReference>
<evidence type="ECO:0000313" key="4">
    <source>
        <dbReference type="EMBL" id="NXE53689.1"/>
    </source>
</evidence>
<dbReference type="Proteomes" id="UP000524187">
    <property type="component" value="Unassembled WGS sequence"/>
</dbReference>
<comment type="caution">
    <text evidence="4">The sequence shown here is derived from an EMBL/GenBank/DDBJ whole genome shotgun (WGS) entry which is preliminary data.</text>
</comment>
<dbReference type="SUPFAM" id="SSF56672">
    <property type="entry name" value="DNA/RNA polymerases"/>
    <property type="match status" value="1"/>
</dbReference>
<evidence type="ECO:0000313" key="5">
    <source>
        <dbReference type="Proteomes" id="UP000524187"/>
    </source>
</evidence>
<evidence type="ECO:0000259" key="3">
    <source>
        <dbReference type="PROSITE" id="PS50878"/>
    </source>
</evidence>
<feature type="domain" description="Reverse transcriptase" evidence="3">
    <location>
        <begin position="1"/>
        <end position="117"/>
    </location>
</feature>
<dbReference type="InterPro" id="IPR051320">
    <property type="entry name" value="Viral_Replic_Matur_Polypro"/>
</dbReference>
<dbReference type="InterPro" id="IPR043128">
    <property type="entry name" value="Rev_trsase/Diguanyl_cyclase"/>
</dbReference>
<dbReference type="PANTHER" id="PTHR33064:SF37">
    <property type="entry name" value="RIBONUCLEASE H"/>
    <property type="match status" value="1"/>
</dbReference>
<feature type="non-terminal residue" evidence="4">
    <location>
        <position position="1"/>
    </location>
</feature>
<dbReference type="GO" id="GO:0004523">
    <property type="term" value="F:RNA-DNA hybrid ribonuclease activity"/>
    <property type="evidence" value="ECO:0007669"/>
    <property type="project" value="UniProtKB-EC"/>
</dbReference>
<evidence type="ECO:0000256" key="1">
    <source>
        <dbReference type="ARBA" id="ARBA00010879"/>
    </source>
</evidence>
<proteinExistence type="inferred from homology"/>
<name>A0A7K8NK60_CASCA</name>
<protein>
    <recommendedName>
        <fullName evidence="2">ribonuclease H</fullName>
        <ecNumber evidence="2">3.1.26.4</ecNumber>
    </recommendedName>
</protein>
<dbReference type="InterPro" id="IPR000477">
    <property type="entry name" value="RT_dom"/>
</dbReference>